<accession>A0A2Z6MYC8</accession>
<sequence>MSFIQGLVFEGGGEKKGNDGIVIGIVVGKFGSGGRVNCGIVGMVGIAKVEHFLEAMLELLAKVELFLVAVLELLAKVEPFLEVMLELLAKVAIRLRAAKLMFMLEKEIAMKIAKMKEL</sequence>
<proteinExistence type="predicted"/>
<name>A0A2Z6MYC8_TRISU</name>
<evidence type="ECO:0000313" key="2">
    <source>
        <dbReference type="Proteomes" id="UP000242715"/>
    </source>
</evidence>
<evidence type="ECO:0000313" key="1">
    <source>
        <dbReference type="EMBL" id="GAU24089.1"/>
    </source>
</evidence>
<dbReference type="EMBL" id="DF973284">
    <property type="protein sequence ID" value="GAU24089.1"/>
    <property type="molecule type" value="Genomic_DNA"/>
</dbReference>
<gene>
    <name evidence="1" type="ORF">TSUD_388820</name>
</gene>
<dbReference type="AlphaFoldDB" id="A0A2Z6MYC8"/>
<protein>
    <submittedName>
        <fullName evidence="1">Uncharacterized protein</fullName>
    </submittedName>
</protein>
<dbReference type="Proteomes" id="UP000242715">
    <property type="component" value="Unassembled WGS sequence"/>
</dbReference>
<organism evidence="1 2">
    <name type="scientific">Trifolium subterraneum</name>
    <name type="common">Subterranean clover</name>
    <dbReference type="NCBI Taxonomy" id="3900"/>
    <lineage>
        <taxon>Eukaryota</taxon>
        <taxon>Viridiplantae</taxon>
        <taxon>Streptophyta</taxon>
        <taxon>Embryophyta</taxon>
        <taxon>Tracheophyta</taxon>
        <taxon>Spermatophyta</taxon>
        <taxon>Magnoliopsida</taxon>
        <taxon>eudicotyledons</taxon>
        <taxon>Gunneridae</taxon>
        <taxon>Pentapetalae</taxon>
        <taxon>rosids</taxon>
        <taxon>fabids</taxon>
        <taxon>Fabales</taxon>
        <taxon>Fabaceae</taxon>
        <taxon>Papilionoideae</taxon>
        <taxon>50 kb inversion clade</taxon>
        <taxon>NPAAA clade</taxon>
        <taxon>Hologalegina</taxon>
        <taxon>IRL clade</taxon>
        <taxon>Trifolieae</taxon>
        <taxon>Trifolium</taxon>
    </lineage>
</organism>
<keyword evidence="2" id="KW-1185">Reference proteome</keyword>
<reference evidence="2" key="1">
    <citation type="journal article" date="2017" name="Front. Plant Sci.">
        <title>Climate Clever Clovers: New Paradigm to Reduce the Environmental Footprint of Ruminants by Breeding Low Methanogenic Forages Utilizing Haplotype Variation.</title>
        <authorList>
            <person name="Kaur P."/>
            <person name="Appels R."/>
            <person name="Bayer P.E."/>
            <person name="Keeble-Gagnere G."/>
            <person name="Wang J."/>
            <person name="Hirakawa H."/>
            <person name="Shirasawa K."/>
            <person name="Vercoe P."/>
            <person name="Stefanova K."/>
            <person name="Durmic Z."/>
            <person name="Nichols P."/>
            <person name="Revell C."/>
            <person name="Isobe S.N."/>
            <person name="Edwards D."/>
            <person name="Erskine W."/>
        </authorList>
    </citation>
    <scope>NUCLEOTIDE SEQUENCE [LARGE SCALE GENOMIC DNA]</scope>
    <source>
        <strain evidence="2">cv. Daliak</strain>
    </source>
</reference>